<evidence type="ECO:0000313" key="3">
    <source>
        <dbReference type="Proteomes" id="UP001151760"/>
    </source>
</evidence>
<reference evidence="2" key="1">
    <citation type="journal article" date="2022" name="Int. J. Mol. Sci.">
        <title>Draft Genome of Tanacetum Coccineum: Genomic Comparison of Closely Related Tanacetum-Family Plants.</title>
        <authorList>
            <person name="Yamashiro T."/>
            <person name="Shiraishi A."/>
            <person name="Nakayama K."/>
            <person name="Satake H."/>
        </authorList>
    </citation>
    <scope>NUCLEOTIDE SEQUENCE</scope>
</reference>
<evidence type="ECO:0000256" key="1">
    <source>
        <dbReference type="SAM" id="MobiDB-lite"/>
    </source>
</evidence>
<dbReference type="EMBL" id="BQNB010021385">
    <property type="protein sequence ID" value="GJU05874.1"/>
    <property type="molecule type" value="Genomic_DNA"/>
</dbReference>
<organism evidence="2 3">
    <name type="scientific">Tanacetum coccineum</name>
    <dbReference type="NCBI Taxonomy" id="301880"/>
    <lineage>
        <taxon>Eukaryota</taxon>
        <taxon>Viridiplantae</taxon>
        <taxon>Streptophyta</taxon>
        <taxon>Embryophyta</taxon>
        <taxon>Tracheophyta</taxon>
        <taxon>Spermatophyta</taxon>
        <taxon>Magnoliopsida</taxon>
        <taxon>eudicotyledons</taxon>
        <taxon>Gunneridae</taxon>
        <taxon>Pentapetalae</taxon>
        <taxon>asterids</taxon>
        <taxon>campanulids</taxon>
        <taxon>Asterales</taxon>
        <taxon>Asteraceae</taxon>
        <taxon>Asteroideae</taxon>
        <taxon>Anthemideae</taxon>
        <taxon>Anthemidinae</taxon>
        <taxon>Tanacetum</taxon>
    </lineage>
</organism>
<protein>
    <submittedName>
        <fullName evidence="2">Uncharacterized protein</fullName>
    </submittedName>
</protein>
<name>A0ABQ5J080_9ASTR</name>
<feature type="region of interest" description="Disordered" evidence="1">
    <location>
        <begin position="117"/>
        <end position="139"/>
    </location>
</feature>
<accession>A0ABQ5J080</accession>
<reference evidence="2" key="2">
    <citation type="submission" date="2022-01" db="EMBL/GenBank/DDBJ databases">
        <authorList>
            <person name="Yamashiro T."/>
            <person name="Shiraishi A."/>
            <person name="Satake H."/>
            <person name="Nakayama K."/>
        </authorList>
    </citation>
    <scope>NUCLEOTIDE SEQUENCE</scope>
</reference>
<dbReference type="Proteomes" id="UP001151760">
    <property type="component" value="Unassembled WGS sequence"/>
</dbReference>
<evidence type="ECO:0000313" key="2">
    <source>
        <dbReference type="EMBL" id="GJU05874.1"/>
    </source>
</evidence>
<keyword evidence="3" id="KW-1185">Reference proteome</keyword>
<sequence length="139" mass="15446">MLAKTHRNLPARSENVKRVDNPFRNLNKRNRVDSSLSVKRTGFISKSVNNDATVKQVWKATAKIFASVGSMWRPTRRKFTLCDTCPLTRITKPEVVPLEKPGSVSTSEPAINVHCNTSPPNAETKAVNDPVNANDLYAN</sequence>
<proteinExistence type="predicted"/>
<gene>
    <name evidence="2" type="ORF">Tco_1122304</name>
</gene>
<comment type="caution">
    <text evidence="2">The sequence shown here is derived from an EMBL/GenBank/DDBJ whole genome shotgun (WGS) entry which is preliminary data.</text>
</comment>